<evidence type="ECO:0000256" key="1">
    <source>
        <dbReference type="SAM" id="Coils"/>
    </source>
</evidence>
<gene>
    <name evidence="3" type="ordered locus">KLTH0G15334g</name>
</gene>
<sequence length="582" mass="67222">MNSRSKCGPRFATMEMEADFSSQFILEGSGHPNSNSLPNALLRKDLSLKQWEDTNETEMDFDLYSIDRDNDLRPETYVSDVYEVRNTNPIVEEFVTEQMRVKGRPSSLLRFGCNQTKLFDMHASIGNSHIRKPSGAIKPESILIVKDQEPRYLEEDSHSDWDQDIPIDNPVVLEGFLRCWEACGIPDFEFDAEDMIMTVQKLSYGILQALANQGTVNRLVKAQQFSEITEDFEECWIDLLEALELEDTVKCMEADLAHQTSITAEKEKRIQSLENQVRGLERQLETQVELKQENKDLRAAVEHNTKMFQELNEKYRDVSLKLNVVQMNNDEVSIKHDVLMNENAELRHEIRTCRGTVKDRESQIKQLERTMSNDSREAKKELETSKTQCNQMAFEYKNAEMNWKHRQSMLLSDLEEKSALAEAFNQELERAKNEIEGFKNQNIVSEASLNAAKEYIEELELQNKELNQRISKLCLQVEGLVEFKNKAKAKVALLKDAKRESKQQNKKNARLIAALESRVEELATLSEVKENDNKQLFQELQQYKKSLHGAKVQTPSVLSPLKHKNAHNRRSLQLSDRRIGAF</sequence>
<keyword evidence="4" id="KW-1185">Reference proteome</keyword>
<feature type="coiled-coil region" evidence="1">
    <location>
        <begin position="329"/>
        <end position="384"/>
    </location>
</feature>
<dbReference type="InParanoid" id="C5DNA2"/>
<evidence type="ECO:0000256" key="2">
    <source>
        <dbReference type="SAM" id="MobiDB-lite"/>
    </source>
</evidence>
<organism evidence="3 4">
    <name type="scientific">Lachancea thermotolerans (strain ATCC 56472 / CBS 6340 / NRRL Y-8284)</name>
    <name type="common">Yeast</name>
    <name type="synonym">Kluyveromyces thermotolerans</name>
    <dbReference type="NCBI Taxonomy" id="559295"/>
    <lineage>
        <taxon>Eukaryota</taxon>
        <taxon>Fungi</taxon>
        <taxon>Dikarya</taxon>
        <taxon>Ascomycota</taxon>
        <taxon>Saccharomycotina</taxon>
        <taxon>Saccharomycetes</taxon>
        <taxon>Saccharomycetales</taxon>
        <taxon>Saccharomycetaceae</taxon>
        <taxon>Lachancea</taxon>
    </lineage>
</organism>
<protein>
    <submittedName>
        <fullName evidence="3">KLTH0G15334p</fullName>
    </submittedName>
</protein>
<dbReference type="KEGG" id="lth:KLTH0G15334g"/>
<feature type="coiled-coil region" evidence="1">
    <location>
        <begin position="411"/>
        <end position="553"/>
    </location>
</feature>
<keyword evidence="1" id="KW-0175">Coiled coil</keyword>
<feature type="coiled-coil region" evidence="1">
    <location>
        <begin position="263"/>
        <end position="300"/>
    </location>
</feature>
<evidence type="ECO:0000313" key="3">
    <source>
        <dbReference type="EMBL" id="CAR25263.1"/>
    </source>
</evidence>
<reference evidence="3 4" key="1">
    <citation type="journal article" date="2009" name="Genome Res.">
        <title>Comparative genomics of protoploid Saccharomycetaceae.</title>
        <authorList>
            <consortium name="The Genolevures Consortium"/>
            <person name="Souciet J.-L."/>
            <person name="Dujon B."/>
            <person name="Gaillardin C."/>
            <person name="Johnston M."/>
            <person name="Baret P.V."/>
            <person name="Cliften P."/>
            <person name="Sherman D.J."/>
            <person name="Weissenbach J."/>
            <person name="Westhof E."/>
            <person name="Wincker P."/>
            <person name="Jubin C."/>
            <person name="Poulain J."/>
            <person name="Barbe V."/>
            <person name="Segurens B."/>
            <person name="Artiguenave F."/>
            <person name="Anthouard V."/>
            <person name="Vacherie B."/>
            <person name="Val M.-E."/>
            <person name="Fulton R.S."/>
            <person name="Minx P."/>
            <person name="Wilson R."/>
            <person name="Durrens P."/>
            <person name="Jean G."/>
            <person name="Marck C."/>
            <person name="Martin T."/>
            <person name="Nikolski M."/>
            <person name="Rolland T."/>
            <person name="Seret M.-L."/>
            <person name="Casaregola S."/>
            <person name="Despons L."/>
            <person name="Fairhead C."/>
            <person name="Fischer G."/>
            <person name="Lafontaine I."/>
            <person name="Leh V."/>
            <person name="Lemaire M."/>
            <person name="de Montigny J."/>
            <person name="Neuveglise C."/>
            <person name="Thierry A."/>
            <person name="Blanc-Lenfle I."/>
            <person name="Bleykasten C."/>
            <person name="Diffels J."/>
            <person name="Fritsch E."/>
            <person name="Frangeul L."/>
            <person name="Goeffon A."/>
            <person name="Jauniaux N."/>
            <person name="Kachouri-Lafond R."/>
            <person name="Payen C."/>
            <person name="Potier S."/>
            <person name="Pribylova L."/>
            <person name="Ozanne C."/>
            <person name="Richard G.-F."/>
            <person name="Sacerdot C."/>
            <person name="Straub M.-L."/>
            <person name="Talla E."/>
        </authorList>
    </citation>
    <scope>NUCLEOTIDE SEQUENCE [LARGE SCALE GENOMIC DNA]</scope>
    <source>
        <strain evidence="4">ATCC 56472 / CBS 6340 / NRRL Y-8284</strain>
    </source>
</reference>
<dbReference type="RefSeq" id="XP_002555700.1">
    <property type="nucleotide sequence ID" value="XM_002555654.1"/>
</dbReference>
<dbReference type="EMBL" id="CU928171">
    <property type="protein sequence ID" value="CAR25263.1"/>
    <property type="molecule type" value="Genomic_DNA"/>
</dbReference>
<dbReference type="OrthoDB" id="4035708at2759"/>
<dbReference type="AlphaFoldDB" id="C5DNA2"/>
<dbReference type="Proteomes" id="UP000002036">
    <property type="component" value="Chromosome G"/>
</dbReference>
<dbReference type="HOGENOM" id="CLU_468560_0_0_1"/>
<dbReference type="OMA" id="ITHETNR"/>
<accession>C5DNA2</accession>
<dbReference type="GeneID" id="8293985"/>
<proteinExistence type="predicted"/>
<evidence type="ECO:0000313" key="4">
    <source>
        <dbReference type="Proteomes" id="UP000002036"/>
    </source>
</evidence>
<name>C5DNA2_LACTC</name>
<feature type="region of interest" description="Disordered" evidence="2">
    <location>
        <begin position="560"/>
        <end position="582"/>
    </location>
</feature>
<feature type="compositionally biased region" description="Basic residues" evidence="2">
    <location>
        <begin position="561"/>
        <end position="570"/>
    </location>
</feature>